<gene>
    <name evidence="2" type="ORF">MNB_SM-4-1571</name>
</gene>
<evidence type="ECO:0000313" key="2">
    <source>
        <dbReference type="EMBL" id="SFV59655.1"/>
    </source>
</evidence>
<dbReference type="InterPro" id="IPR013783">
    <property type="entry name" value="Ig-like_fold"/>
</dbReference>
<organism evidence="2">
    <name type="scientific">hydrothermal vent metagenome</name>
    <dbReference type="NCBI Taxonomy" id="652676"/>
    <lineage>
        <taxon>unclassified sequences</taxon>
        <taxon>metagenomes</taxon>
        <taxon>ecological metagenomes</taxon>
    </lineage>
</organism>
<dbReference type="InterPro" id="IPR014880">
    <property type="entry name" value="SoxZ_dom"/>
</dbReference>
<dbReference type="Gene3D" id="2.60.40.10">
    <property type="entry name" value="Immunoglobulins"/>
    <property type="match status" value="1"/>
</dbReference>
<dbReference type="EMBL" id="FPHF01000052">
    <property type="protein sequence ID" value="SFV59655.1"/>
    <property type="molecule type" value="Genomic_DNA"/>
</dbReference>
<feature type="domain" description="Sulphur oxidation protein SoxZ" evidence="1">
    <location>
        <begin position="12"/>
        <end position="106"/>
    </location>
</feature>
<dbReference type="AlphaFoldDB" id="A0A1W1C1P3"/>
<accession>A0A1W1C1P3</accession>
<dbReference type="InterPro" id="IPR030995">
    <property type="entry name" value="SoxZ"/>
</dbReference>
<dbReference type="InterPro" id="IPR014756">
    <property type="entry name" value="Ig_E-set"/>
</dbReference>
<sequence>MAQKRKSLIKIKPKKFKDGEIVKVSFMVMHPMATGTTKNKKTKQLIPAKFINNVKFNYNGKEITNMTVWEALSTNPVFTTYMKINGKGKLTVTYTDNTGEVNEKSKKIKPKG</sequence>
<dbReference type="NCBIfam" id="TIGR04490">
    <property type="entry name" value="SoxZ_true"/>
    <property type="match status" value="1"/>
</dbReference>
<dbReference type="SUPFAM" id="SSF81296">
    <property type="entry name" value="E set domains"/>
    <property type="match status" value="1"/>
</dbReference>
<name>A0A1W1C1P3_9ZZZZ</name>
<evidence type="ECO:0000259" key="1">
    <source>
        <dbReference type="Pfam" id="PF08770"/>
    </source>
</evidence>
<proteinExistence type="predicted"/>
<reference evidence="2" key="1">
    <citation type="submission" date="2016-10" db="EMBL/GenBank/DDBJ databases">
        <authorList>
            <person name="de Groot N.N."/>
        </authorList>
    </citation>
    <scope>NUCLEOTIDE SEQUENCE</scope>
</reference>
<dbReference type="Pfam" id="PF08770">
    <property type="entry name" value="SoxZ"/>
    <property type="match status" value="1"/>
</dbReference>
<protein>
    <submittedName>
        <fullName evidence="2">Sulfur oxidation protein SoxZ</fullName>
    </submittedName>
</protein>